<feature type="chain" id="PRO_5015150825" evidence="1">
    <location>
        <begin position="22"/>
        <end position="48"/>
    </location>
</feature>
<accession>A0A2P2QDM4</accession>
<name>A0A2P2QDM4_RHIMU</name>
<evidence type="ECO:0000313" key="2">
    <source>
        <dbReference type="EMBL" id="MBX65076.1"/>
    </source>
</evidence>
<proteinExistence type="predicted"/>
<keyword evidence="1" id="KW-0732">Signal</keyword>
<feature type="signal peptide" evidence="1">
    <location>
        <begin position="1"/>
        <end position="21"/>
    </location>
</feature>
<dbReference type="EMBL" id="GGEC01084592">
    <property type="protein sequence ID" value="MBX65076.1"/>
    <property type="molecule type" value="Transcribed_RNA"/>
</dbReference>
<reference evidence="2" key="1">
    <citation type="submission" date="2018-02" db="EMBL/GenBank/DDBJ databases">
        <title>Rhizophora mucronata_Transcriptome.</title>
        <authorList>
            <person name="Meera S.P."/>
            <person name="Sreeshan A."/>
            <person name="Augustine A."/>
        </authorList>
    </citation>
    <scope>NUCLEOTIDE SEQUENCE</scope>
    <source>
        <tissue evidence="2">Leaf</tissue>
    </source>
</reference>
<dbReference type="AlphaFoldDB" id="A0A2P2QDM4"/>
<sequence>MHAVLTVLLDVILLHPPTVKTSCPRRSKHKRELVINTSPKSRKTLSIE</sequence>
<evidence type="ECO:0000256" key="1">
    <source>
        <dbReference type="SAM" id="SignalP"/>
    </source>
</evidence>
<protein>
    <submittedName>
        <fullName evidence="2">Uncharacterized protein</fullName>
    </submittedName>
</protein>
<organism evidence="2">
    <name type="scientific">Rhizophora mucronata</name>
    <name type="common">Asiatic mangrove</name>
    <dbReference type="NCBI Taxonomy" id="61149"/>
    <lineage>
        <taxon>Eukaryota</taxon>
        <taxon>Viridiplantae</taxon>
        <taxon>Streptophyta</taxon>
        <taxon>Embryophyta</taxon>
        <taxon>Tracheophyta</taxon>
        <taxon>Spermatophyta</taxon>
        <taxon>Magnoliopsida</taxon>
        <taxon>eudicotyledons</taxon>
        <taxon>Gunneridae</taxon>
        <taxon>Pentapetalae</taxon>
        <taxon>rosids</taxon>
        <taxon>fabids</taxon>
        <taxon>Malpighiales</taxon>
        <taxon>Rhizophoraceae</taxon>
        <taxon>Rhizophora</taxon>
    </lineage>
</organism>